<protein>
    <recommendedName>
        <fullName evidence="3 4">Protein GrpE</fullName>
    </recommendedName>
    <alternativeName>
        <fullName evidence="3">HSP-70 cofactor</fullName>
    </alternativeName>
</protein>
<comment type="caution">
    <text evidence="7">The sequence shown here is derived from an EMBL/GenBank/DDBJ whole genome shotgun (WGS) entry which is preliminary data.</text>
</comment>
<sequence>MKNQKKDSNKLEIEQFKKQVEEYKNKYLRALADYQNLEKKTREERQSLIKSANSHLILRLLPFLDTLDAAEIFVKDEGLKLAKNQLEAILKEKGLVEVEVLNKEFNPHLAEAVEMVAGEKDNQVVEVLRKGYKLEEKILRVAQVKVSKRVN</sequence>
<dbReference type="SUPFAM" id="SSF58014">
    <property type="entry name" value="Coiled-coil domain of nucleotide exchange factor GrpE"/>
    <property type="match status" value="1"/>
</dbReference>
<evidence type="ECO:0000313" key="7">
    <source>
        <dbReference type="EMBL" id="OGK52661.1"/>
    </source>
</evidence>
<accession>A0A1F7JAM6</accession>
<evidence type="ECO:0000256" key="1">
    <source>
        <dbReference type="ARBA" id="ARBA00009054"/>
    </source>
</evidence>
<dbReference type="GO" id="GO:0051087">
    <property type="term" value="F:protein-folding chaperone binding"/>
    <property type="evidence" value="ECO:0007669"/>
    <property type="project" value="InterPro"/>
</dbReference>
<dbReference type="InterPro" id="IPR000740">
    <property type="entry name" value="GrpE"/>
</dbReference>
<dbReference type="GO" id="GO:0042803">
    <property type="term" value="F:protein homodimerization activity"/>
    <property type="evidence" value="ECO:0007669"/>
    <property type="project" value="InterPro"/>
</dbReference>
<dbReference type="HAMAP" id="MF_01151">
    <property type="entry name" value="GrpE"/>
    <property type="match status" value="1"/>
</dbReference>
<dbReference type="Gene3D" id="3.90.20.20">
    <property type="match status" value="1"/>
</dbReference>
<comment type="subcellular location">
    <subcellularLocation>
        <location evidence="3">Cytoplasm</location>
    </subcellularLocation>
</comment>
<comment type="function">
    <text evidence="3 4">Participates actively in the response to hyperosmotic and heat shock by preventing the aggregation of stress-denatured proteins, in association with DnaK and GrpE. It is the nucleotide exchange factor for DnaK and may function as a thermosensor. Unfolded proteins bind initially to DnaJ; upon interaction with the DnaJ-bound protein, DnaK hydrolyzes its bound ATP, resulting in the formation of a stable complex. GrpE releases ADP from DnaK; ATP binding to DnaK triggers the release of the substrate protein, thus completing the reaction cycle. Several rounds of ATP-dependent interactions between DnaJ, DnaK and GrpE are required for fully efficient folding.</text>
</comment>
<proteinExistence type="inferred from homology"/>
<dbReference type="EMBL" id="MGAT01000017">
    <property type="protein sequence ID" value="OGK52661.1"/>
    <property type="molecule type" value="Genomic_DNA"/>
</dbReference>
<dbReference type="GO" id="GO:0051082">
    <property type="term" value="F:unfolded protein binding"/>
    <property type="evidence" value="ECO:0007669"/>
    <property type="project" value="TreeGrafter"/>
</dbReference>
<evidence type="ECO:0000313" key="8">
    <source>
        <dbReference type="Proteomes" id="UP000178857"/>
    </source>
</evidence>
<keyword evidence="6" id="KW-0175">Coiled coil</keyword>
<dbReference type="InterPro" id="IPR009012">
    <property type="entry name" value="GrpE_head"/>
</dbReference>
<name>A0A1F7JAM6_9BACT</name>
<dbReference type="GO" id="GO:0005737">
    <property type="term" value="C:cytoplasm"/>
    <property type="evidence" value="ECO:0007669"/>
    <property type="project" value="UniProtKB-SubCell"/>
</dbReference>
<feature type="coiled-coil region" evidence="6">
    <location>
        <begin position="6"/>
        <end position="40"/>
    </location>
</feature>
<dbReference type="InterPro" id="IPR013805">
    <property type="entry name" value="GrpE_CC"/>
</dbReference>
<dbReference type="PANTHER" id="PTHR21237">
    <property type="entry name" value="GRPE PROTEIN"/>
    <property type="match status" value="1"/>
</dbReference>
<dbReference type="PANTHER" id="PTHR21237:SF23">
    <property type="entry name" value="GRPE PROTEIN HOMOLOG, MITOCHONDRIAL"/>
    <property type="match status" value="1"/>
</dbReference>
<comment type="subunit">
    <text evidence="3">Homodimer.</text>
</comment>
<dbReference type="Proteomes" id="UP000178857">
    <property type="component" value="Unassembled WGS sequence"/>
</dbReference>
<evidence type="ECO:0000256" key="5">
    <source>
        <dbReference type="RuleBase" id="RU004478"/>
    </source>
</evidence>
<keyword evidence="2 3" id="KW-0143">Chaperone</keyword>
<dbReference type="GO" id="GO:0006457">
    <property type="term" value="P:protein folding"/>
    <property type="evidence" value="ECO:0007669"/>
    <property type="project" value="InterPro"/>
</dbReference>
<dbReference type="CDD" id="cd00446">
    <property type="entry name" value="GrpE"/>
    <property type="match status" value="1"/>
</dbReference>
<dbReference type="SUPFAM" id="SSF51064">
    <property type="entry name" value="Head domain of nucleotide exchange factor GrpE"/>
    <property type="match status" value="1"/>
</dbReference>
<evidence type="ECO:0000256" key="2">
    <source>
        <dbReference type="ARBA" id="ARBA00023186"/>
    </source>
</evidence>
<comment type="similarity">
    <text evidence="1 3 5">Belongs to the GrpE family.</text>
</comment>
<keyword evidence="3" id="KW-0963">Cytoplasm</keyword>
<dbReference type="Pfam" id="PF01025">
    <property type="entry name" value="GrpE"/>
    <property type="match status" value="1"/>
</dbReference>
<reference evidence="7 8" key="1">
    <citation type="journal article" date="2016" name="Nat. Commun.">
        <title>Thousands of microbial genomes shed light on interconnected biogeochemical processes in an aquifer system.</title>
        <authorList>
            <person name="Anantharaman K."/>
            <person name="Brown C.T."/>
            <person name="Hug L.A."/>
            <person name="Sharon I."/>
            <person name="Castelle C.J."/>
            <person name="Probst A.J."/>
            <person name="Thomas B.C."/>
            <person name="Singh A."/>
            <person name="Wilkins M.J."/>
            <person name="Karaoz U."/>
            <person name="Brodie E.L."/>
            <person name="Williams K.H."/>
            <person name="Hubbard S.S."/>
            <person name="Banfield J.F."/>
        </authorList>
    </citation>
    <scope>NUCLEOTIDE SEQUENCE [LARGE SCALE GENOMIC DNA]</scope>
</reference>
<organism evidence="7 8">
    <name type="scientific">Candidatus Roizmanbacteria bacterium RIFCSPLOWO2_01_FULL_44_13</name>
    <dbReference type="NCBI Taxonomy" id="1802069"/>
    <lineage>
        <taxon>Bacteria</taxon>
        <taxon>Candidatus Roizmaniibacteriota</taxon>
    </lineage>
</organism>
<dbReference type="PRINTS" id="PR00773">
    <property type="entry name" value="GRPEPROTEIN"/>
</dbReference>
<keyword evidence="3 4" id="KW-0346">Stress response</keyword>
<dbReference type="Gene3D" id="2.30.22.10">
    <property type="entry name" value="Head domain of nucleotide exchange factor GrpE"/>
    <property type="match status" value="1"/>
</dbReference>
<gene>
    <name evidence="3" type="primary">grpE</name>
    <name evidence="7" type="ORF">A2970_01410</name>
</gene>
<dbReference type="AlphaFoldDB" id="A0A1F7JAM6"/>
<dbReference type="GO" id="GO:0000774">
    <property type="term" value="F:adenyl-nucleotide exchange factor activity"/>
    <property type="evidence" value="ECO:0007669"/>
    <property type="project" value="InterPro"/>
</dbReference>
<dbReference type="STRING" id="1802069.A2970_01410"/>
<evidence type="ECO:0000256" key="3">
    <source>
        <dbReference type="HAMAP-Rule" id="MF_01151"/>
    </source>
</evidence>
<dbReference type="PROSITE" id="PS01071">
    <property type="entry name" value="GRPE"/>
    <property type="match status" value="1"/>
</dbReference>
<evidence type="ECO:0000256" key="4">
    <source>
        <dbReference type="RuleBase" id="RU000639"/>
    </source>
</evidence>
<evidence type="ECO:0000256" key="6">
    <source>
        <dbReference type="SAM" id="Coils"/>
    </source>
</evidence>